<dbReference type="InterPro" id="IPR000182">
    <property type="entry name" value="GNAT_dom"/>
</dbReference>
<dbReference type="InterPro" id="IPR016181">
    <property type="entry name" value="Acyl_CoA_acyltransferase"/>
</dbReference>
<dbReference type="Gene3D" id="3.40.630.30">
    <property type="match status" value="1"/>
</dbReference>
<protein>
    <submittedName>
        <fullName evidence="4">GNAT family N-acetyltransferase</fullName>
        <ecNumber evidence="4">2.3.1.-</ecNumber>
    </submittedName>
</protein>
<dbReference type="EMBL" id="JBHRZH010000009">
    <property type="protein sequence ID" value="MFC3761541.1"/>
    <property type="molecule type" value="Genomic_DNA"/>
</dbReference>
<accession>A0ABV7YA62</accession>
<reference evidence="5" key="1">
    <citation type="journal article" date="2019" name="Int. J. Syst. Evol. Microbiol.">
        <title>The Global Catalogue of Microorganisms (GCM) 10K type strain sequencing project: providing services to taxonomists for standard genome sequencing and annotation.</title>
        <authorList>
            <consortium name="The Broad Institute Genomics Platform"/>
            <consortium name="The Broad Institute Genome Sequencing Center for Infectious Disease"/>
            <person name="Wu L."/>
            <person name="Ma J."/>
        </authorList>
    </citation>
    <scope>NUCLEOTIDE SEQUENCE [LARGE SCALE GENOMIC DNA]</scope>
    <source>
        <strain evidence="5">CGMCC 4.7241</strain>
    </source>
</reference>
<comment type="caution">
    <text evidence="4">The sequence shown here is derived from an EMBL/GenBank/DDBJ whole genome shotgun (WGS) entry which is preliminary data.</text>
</comment>
<keyword evidence="2 4" id="KW-0012">Acyltransferase</keyword>
<keyword evidence="5" id="KW-1185">Reference proteome</keyword>
<organism evidence="4 5">
    <name type="scientific">Tenggerimyces flavus</name>
    <dbReference type="NCBI Taxonomy" id="1708749"/>
    <lineage>
        <taxon>Bacteria</taxon>
        <taxon>Bacillati</taxon>
        <taxon>Actinomycetota</taxon>
        <taxon>Actinomycetes</taxon>
        <taxon>Propionibacteriales</taxon>
        <taxon>Nocardioidaceae</taxon>
        <taxon>Tenggerimyces</taxon>
    </lineage>
</organism>
<dbReference type="Proteomes" id="UP001595699">
    <property type="component" value="Unassembled WGS sequence"/>
</dbReference>
<dbReference type="SUPFAM" id="SSF55729">
    <property type="entry name" value="Acyl-CoA N-acyltransferases (Nat)"/>
    <property type="match status" value="2"/>
</dbReference>
<dbReference type="PROSITE" id="PS51186">
    <property type="entry name" value="GNAT"/>
    <property type="match status" value="2"/>
</dbReference>
<gene>
    <name evidence="4" type="ORF">ACFOUW_11885</name>
</gene>
<evidence type="ECO:0000313" key="5">
    <source>
        <dbReference type="Proteomes" id="UP001595699"/>
    </source>
</evidence>
<dbReference type="Pfam" id="PF00583">
    <property type="entry name" value="Acetyltransf_1"/>
    <property type="match status" value="2"/>
</dbReference>
<evidence type="ECO:0000256" key="1">
    <source>
        <dbReference type="ARBA" id="ARBA00022679"/>
    </source>
</evidence>
<feature type="domain" description="N-acetyltransferase" evidence="3">
    <location>
        <begin position="9"/>
        <end position="166"/>
    </location>
</feature>
<feature type="domain" description="N-acetyltransferase" evidence="3">
    <location>
        <begin position="174"/>
        <end position="325"/>
    </location>
</feature>
<evidence type="ECO:0000256" key="2">
    <source>
        <dbReference type="ARBA" id="ARBA00023315"/>
    </source>
</evidence>
<name>A0ABV7YA62_9ACTN</name>
<dbReference type="PANTHER" id="PTHR43420">
    <property type="entry name" value="ACETYLTRANSFERASE"/>
    <property type="match status" value="1"/>
</dbReference>
<dbReference type="PANTHER" id="PTHR43420:SF47">
    <property type="entry name" value="N-ACETYLTRANSFERASE DOMAIN-CONTAINING PROTEIN"/>
    <property type="match status" value="1"/>
</dbReference>
<keyword evidence="1 4" id="KW-0808">Transferase</keyword>
<dbReference type="InterPro" id="IPR050680">
    <property type="entry name" value="YpeA/RimI_acetyltransf"/>
</dbReference>
<dbReference type="CDD" id="cd04301">
    <property type="entry name" value="NAT_SF"/>
    <property type="match status" value="1"/>
</dbReference>
<evidence type="ECO:0000313" key="4">
    <source>
        <dbReference type="EMBL" id="MFC3761541.1"/>
    </source>
</evidence>
<dbReference type="GO" id="GO:0016746">
    <property type="term" value="F:acyltransferase activity"/>
    <property type="evidence" value="ECO:0007669"/>
    <property type="project" value="UniProtKB-KW"/>
</dbReference>
<dbReference type="EC" id="2.3.1.-" evidence="4"/>
<sequence>MAAAWPTGIVARAIDKGDVDAWVALLQAVERVDDEGENYDADDLLEELADSKLDPALDTLGLWDGERMVGYAKVSTRPGAVEVDRVWMEGRIDPDWRRRGLGRRLLEWSCARATAAHAEHNPDVPGACMAGANSENAGAAALYVDAGFAPSRYFSNLKRDLTQPVPIAEPPAGLMVSAFDARWDEATRVAHNEAFRDHWGSRPRDAEDWRTWVSGSRSFRAPLCRLALDGDQVAGYVLSYEHAAEAEATGVRELWIGQVGTQRPYRGRGVARALLAQVLTAAAEAGYRRVGLGVDAENPTGALGLYERLGFVVLRSFANYARPMK</sequence>
<evidence type="ECO:0000259" key="3">
    <source>
        <dbReference type="PROSITE" id="PS51186"/>
    </source>
</evidence>
<proteinExistence type="predicted"/>
<dbReference type="RefSeq" id="WP_205114020.1">
    <property type="nucleotide sequence ID" value="NZ_JAFBCM010000001.1"/>
</dbReference>